<evidence type="ECO:0000256" key="9">
    <source>
        <dbReference type="SAM" id="Phobius"/>
    </source>
</evidence>
<dbReference type="Proteomes" id="UP001163046">
    <property type="component" value="Unassembled WGS sequence"/>
</dbReference>
<feature type="transmembrane region" description="Helical" evidence="9">
    <location>
        <begin position="105"/>
        <end position="125"/>
    </location>
</feature>
<dbReference type="PANTHER" id="PTHR24249">
    <property type="entry name" value="HISTAMINE RECEPTOR-RELATED G-PROTEIN COUPLED RECEPTOR"/>
    <property type="match status" value="1"/>
</dbReference>
<evidence type="ECO:0000256" key="7">
    <source>
        <dbReference type="ARBA" id="ARBA00023170"/>
    </source>
</evidence>
<dbReference type="AlphaFoldDB" id="A0A9W9Z7E2"/>
<keyword evidence="3 9" id="KW-0812">Transmembrane</keyword>
<dbReference type="GO" id="GO:0004930">
    <property type="term" value="F:G protein-coupled receptor activity"/>
    <property type="evidence" value="ECO:0007669"/>
    <property type="project" value="UniProtKB-KW"/>
</dbReference>
<evidence type="ECO:0008006" key="12">
    <source>
        <dbReference type="Google" id="ProtNLM"/>
    </source>
</evidence>
<dbReference type="OrthoDB" id="5976143at2759"/>
<dbReference type="SUPFAM" id="SSF81321">
    <property type="entry name" value="Family A G protein-coupled receptor-like"/>
    <property type="match status" value="1"/>
</dbReference>
<evidence type="ECO:0000256" key="1">
    <source>
        <dbReference type="ARBA" id="ARBA00004651"/>
    </source>
</evidence>
<dbReference type="Gene3D" id="1.20.1070.10">
    <property type="entry name" value="Rhodopsin 7-helix transmembrane proteins"/>
    <property type="match status" value="1"/>
</dbReference>
<evidence type="ECO:0000256" key="5">
    <source>
        <dbReference type="ARBA" id="ARBA00023040"/>
    </source>
</evidence>
<keyword evidence="6 9" id="KW-0472">Membrane</keyword>
<protein>
    <recommendedName>
        <fullName evidence="12">G-protein coupled receptors family 1 profile domain-containing protein</fullName>
    </recommendedName>
</protein>
<keyword evidence="2" id="KW-1003">Cell membrane</keyword>
<keyword evidence="8" id="KW-0807">Transducer</keyword>
<feature type="transmembrane region" description="Helical" evidence="9">
    <location>
        <begin position="62"/>
        <end position="85"/>
    </location>
</feature>
<name>A0A9W9Z7E2_9CNID</name>
<dbReference type="InterPro" id="IPR000276">
    <property type="entry name" value="GPCR_Rhodpsn"/>
</dbReference>
<keyword evidence="5" id="KW-0297">G-protein coupled receptor</keyword>
<organism evidence="10 11">
    <name type="scientific">Desmophyllum pertusum</name>
    <dbReference type="NCBI Taxonomy" id="174260"/>
    <lineage>
        <taxon>Eukaryota</taxon>
        <taxon>Metazoa</taxon>
        <taxon>Cnidaria</taxon>
        <taxon>Anthozoa</taxon>
        <taxon>Hexacorallia</taxon>
        <taxon>Scleractinia</taxon>
        <taxon>Caryophylliina</taxon>
        <taxon>Caryophylliidae</taxon>
        <taxon>Desmophyllum</taxon>
    </lineage>
</organism>
<dbReference type="PRINTS" id="PR00237">
    <property type="entry name" value="GPCRRHODOPSN"/>
</dbReference>
<dbReference type="GO" id="GO:0005886">
    <property type="term" value="C:plasma membrane"/>
    <property type="evidence" value="ECO:0007669"/>
    <property type="project" value="UniProtKB-SubCell"/>
</dbReference>
<sequence>MTVVEEFCQDISKYYPDKNDFYGWYVAFCVVNGILSIFAIFGNTVIICALTKTTCFLSPSKILLLGLAISDLSVGIVVQPLYITVLVEALSGDAVSPDSQCKSRIAFLVVGSFLAGASFFHCLSYQL</sequence>
<keyword evidence="4 9" id="KW-1133">Transmembrane helix</keyword>
<proteinExistence type="predicted"/>
<dbReference type="PANTHER" id="PTHR24249:SF372">
    <property type="entry name" value="G-PROTEIN COUPLED RECEPTORS FAMILY 1 PROFILE DOMAIN-CONTAINING PROTEIN"/>
    <property type="match status" value="1"/>
</dbReference>
<evidence type="ECO:0000313" key="11">
    <source>
        <dbReference type="Proteomes" id="UP001163046"/>
    </source>
</evidence>
<evidence type="ECO:0000256" key="3">
    <source>
        <dbReference type="ARBA" id="ARBA00022692"/>
    </source>
</evidence>
<evidence type="ECO:0000313" key="10">
    <source>
        <dbReference type="EMBL" id="KAJ7376311.1"/>
    </source>
</evidence>
<comment type="subcellular location">
    <subcellularLocation>
        <location evidence="1">Cell membrane</location>
        <topology evidence="1">Multi-pass membrane protein</topology>
    </subcellularLocation>
</comment>
<dbReference type="CDD" id="cd00637">
    <property type="entry name" value="7tm_classA_rhodopsin-like"/>
    <property type="match status" value="1"/>
</dbReference>
<evidence type="ECO:0000256" key="8">
    <source>
        <dbReference type="ARBA" id="ARBA00023224"/>
    </source>
</evidence>
<feature type="transmembrane region" description="Helical" evidence="9">
    <location>
        <begin position="22"/>
        <end position="50"/>
    </location>
</feature>
<keyword evidence="7" id="KW-0675">Receptor</keyword>
<comment type="caution">
    <text evidence="10">The sequence shown here is derived from an EMBL/GenBank/DDBJ whole genome shotgun (WGS) entry which is preliminary data.</text>
</comment>
<accession>A0A9W9Z7E2</accession>
<evidence type="ECO:0000256" key="2">
    <source>
        <dbReference type="ARBA" id="ARBA00022475"/>
    </source>
</evidence>
<reference evidence="10" key="1">
    <citation type="submission" date="2023-01" db="EMBL/GenBank/DDBJ databases">
        <title>Genome assembly of the deep-sea coral Lophelia pertusa.</title>
        <authorList>
            <person name="Herrera S."/>
            <person name="Cordes E."/>
        </authorList>
    </citation>
    <scope>NUCLEOTIDE SEQUENCE</scope>
    <source>
        <strain evidence="10">USNM1676648</strain>
        <tissue evidence="10">Polyp</tissue>
    </source>
</reference>
<keyword evidence="11" id="KW-1185">Reference proteome</keyword>
<evidence type="ECO:0000256" key="6">
    <source>
        <dbReference type="ARBA" id="ARBA00023136"/>
    </source>
</evidence>
<gene>
    <name evidence="10" type="ORF">OS493_035451</name>
</gene>
<dbReference type="EMBL" id="MU826403">
    <property type="protein sequence ID" value="KAJ7376311.1"/>
    <property type="molecule type" value="Genomic_DNA"/>
</dbReference>
<dbReference type="InterPro" id="IPR050569">
    <property type="entry name" value="TAAR"/>
</dbReference>
<evidence type="ECO:0000256" key="4">
    <source>
        <dbReference type="ARBA" id="ARBA00022989"/>
    </source>
</evidence>